<dbReference type="PROSITE" id="PS00061">
    <property type="entry name" value="ADH_SHORT"/>
    <property type="match status" value="1"/>
</dbReference>
<dbReference type="PANTHER" id="PTHR43658:SF8">
    <property type="entry name" value="17-BETA-HYDROXYSTEROID DEHYDROGENASE 14-RELATED"/>
    <property type="match status" value="1"/>
</dbReference>
<evidence type="ECO:0000256" key="1">
    <source>
        <dbReference type="ARBA" id="ARBA00022857"/>
    </source>
</evidence>
<dbReference type="PROSITE" id="PS51257">
    <property type="entry name" value="PROKAR_LIPOPROTEIN"/>
    <property type="match status" value="1"/>
</dbReference>
<dbReference type="SUPFAM" id="SSF51735">
    <property type="entry name" value="NAD(P)-binding Rossmann-fold domains"/>
    <property type="match status" value="1"/>
</dbReference>
<dbReference type="InterPro" id="IPR020904">
    <property type="entry name" value="Sc_DH/Rdtase_CS"/>
</dbReference>
<dbReference type="PANTHER" id="PTHR43658">
    <property type="entry name" value="SHORT-CHAIN DEHYDROGENASE/REDUCTASE"/>
    <property type="match status" value="1"/>
</dbReference>
<keyword evidence="1" id="KW-0521">NADP</keyword>
<evidence type="ECO:0000256" key="2">
    <source>
        <dbReference type="ARBA" id="ARBA00023002"/>
    </source>
</evidence>
<dbReference type="InterPro" id="IPR036291">
    <property type="entry name" value="NAD(P)-bd_dom_sf"/>
</dbReference>
<keyword evidence="4" id="KW-1185">Reference proteome</keyword>
<organism evidence="3 4">
    <name type="scientific">Kwoniella shivajii</name>
    <dbReference type="NCBI Taxonomy" id="564305"/>
    <lineage>
        <taxon>Eukaryota</taxon>
        <taxon>Fungi</taxon>
        <taxon>Dikarya</taxon>
        <taxon>Basidiomycota</taxon>
        <taxon>Agaricomycotina</taxon>
        <taxon>Tremellomycetes</taxon>
        <taxon>Tremellales</taxon>
        <taxon>Cryptococcaceae</taxon>
        <taxon>Kwoniella</taxon>
    </lineage>
</organism>
<dbReference type="EMBL" id="CP141889">
    <property type="protein sequence ID" value="WRT69340.1"/>
    <property type="molecule type" value="Genomic_DNA"/>
</dbReference>
<gene>
    <name evidence="3" type="ORF">IL334_006324</name>
</gene>
<evidence type="ECO:0008006" key="5">
    <source>
        <dbReference type="Google" id="ProtNLM"/>
    </source>
</evidence>
<dbReference type="Pfam" id="PF13561">
    <property type="entry name" value="adh_short_C2"/>
    <property type="match status" value="1"/>
</dbReference>
<name>A0ABZ1D5L9_9TREE</name>
<accession>A0ABZ1D5L9</accession>
<keyword evidence="2" id="KW-0560">Oxidoreductase</keyword>
<dbReference type="GeneID" id="87958454"/>
<dbReference type="PRINTS" id="PR00081">
    <property type="entry name" value="GDHRDH"/>
</dbReference>
<dbReference type="InterPro" id="IPR002347">
    <property type="entry name" value="SDR_fam"/>
</dbReference>
<dbReference type="Gene3D" id="3.40.50.720">
    <property type="entry name" value="NAD(P)-binding Rossmann-like Domain"/>
    <property type="match status" value="1"/>
</dbReference>
<reference evidence="3 4" key="1">
    <citation type="submission" date="2024-01" db="EMBL/GenBank/DDBJ databases">
        <title>Comparative genomics of Cryptococcus and Kwoniella reveals pathogenesis evolution and contrasting modes of karyotype evolution via chromosome fusion or intercentromeric recombination.</title>
        <authorList>
            <person name="Coelho M.A."/>
            <person name="David-Palma M."/>
            <person name="Shea T."/>
            <person name="Bowers K."/>
            <person name="McGinley-Smith S."/>
            <person name="Mohammad A.W."/>
            <person name="Gnirke A."/>
            <person name="Yurkov A.M."/>
            <person name="Nowrousian M."/>
            <person name="Sun S."/>
            <person name="Cuomo C.A."/>
            <person name="Heitman J."/>
        </authorList>
    </citation>
    <scope>NUCLEOTIDE SEQUENCE [LARGE SCALE GENOMIC DNA]</scope>
    <source>
        <strain evidence="3">CBS 11374</strain>
    </source>
</reference>
<proteinExistence type="predicted"/>
<evidence type="ECO:0000313" key="3">
    <source>
        <dbReference type="EMBL" id="WRT69340.1"/>
    </source>
</evidence>
<dbReference type="Proteomes" id="UP001329825">
    <property type="component" value="Chromosome 9"/>
</dbReference>
<evidence type="ECO:0000313" key="4">
    <source>
        <dbReference type="Proteomes" id="UP001329825"/>
    </source>
</evidence>
<sequence length="289" mass="30703">MTPRISSAHILYTIAYIITGGCGGIGGTVAKSIIAKGGYVVSFDILETEAGEAKVKTYHPERAFYFKCNIADLDSVVAATAEALKVIPKGSLFGAVHCAAIAPGRQWNNKLVDSCKTFTKVLEVNVFGTFAVNAAIADAINSQYPDEGPFAPRVTEERGCIVNIASVVAQPVPARCLTYGVSKSAVLGITQGMADFLGPSGIRVNSVSPAVVASGLMSSDRLPYFQGELEAGVIFPRRITHPDEISDAILFLLENSMMNDFNIRVDGGWRGSSNWGGPNDPRKNALSLE</sequence>
<dbReference type="RefSeq" id="XP_062794079.1">
    <property type="nucleotide sequence ID" value="XM_062938028.1"/>
</dbReference>
<protein>
    <recommendedName>
        <fullName evidence="5">3-hydroxyacyl-CoA dehydrogenase</fullName>
    </recommendedName>
</protein>